<evidence type="ECO:0000256" key="1">
    <source>
        <dbReference type="SAM" id="MobiDB-lite"/>
    </source>
</evidence>
<accession>A0ABP4XT99</accession>
<reference evidence="3" key="1">
    <citation type="journal article" date="2019" name="Int. J. Syst. Evol. Microbiol.">
        <title>The Global Catalogue of Microorganisms (GCM) 10K type strain sequencing project: providing services to taxonomists for standard genome sequencing and annotation.</title>
        <authorList>
            <consortium name="The Broad Institute Genomics Platform"/>
            <consortium name="The Broad Institute Genome Sequencing Center for Infectious Disease"/>
            <person name="Wu L."/>
            <person name="Ma J."/>
        </authorList>
    </citation>
    <scope>NUCLEOTIDE SEQUENCE [LARGE SCALE GENOMIC DNA]</scope>
    <source>
        <strain evidence="3">JCM 13250</strain>
    </source>
</reference>
<keyword evidence="3" id="KW-1185">Reference proteome</keyword>
<sequence>MSGVRVVLAAGACAMAVALTGCGRPAPADSTSEAAVSDLMSGPRAARPPDAAAKVPEPVVDVGRPTDLADLVASRPDVFVGLGVEKRGVIIVALNPGVDPAAWRPVVDRYAAGKSHLVTICTHSLAELTGIADELVARRWSPRATRIAFAVVTDPVTCSVQLSTDQLTTDEENALVERYGDAITIVRAPVGRA</sequence>
<dbReference type="RefSeq" id="WP_344126993.1">
    <property type="nucleotide sequence ID" value="NZ_BAAALT010000028.1"/>
</dbReference>
<evidence type="ECO:0000313" key="2">
    <source>
        <dbReference type="EMBL" id="GAA1791199.1"/>
    </source>
</evidence>
<evidence type="ECO:0000313" key="3">
    <source>
        <dbReference type="Proteomes" id="UP001500218"/>
    </source>
</evidence>
<comment type="caution">
    <text evidence="2">The sequence shown here is derived from an EMBL/GenBank/DDBJ whole genome shotgun (WGS) entry which is preliminary data.</text>
</comment>
<gene>
    <name evidence="2" type="ORF">GCM10009682_11490</name>
</gene>
<feature type="region of interest" description="Disordered" evidence="1">
    <location>
        <begin position="33"/>
        <end position="52"/>
    </location>
</feature>
<protein>
    <submittedName>
        <fullName evidence="2">Uncharacterized protein</fullName>
    </submittedName>
</protein>
<dbReference type="PROSITE" id="PS51257">
    <property type="entry name" value="PROKAR_LIPOPROTEIN"/>
    <property type="match status" value="1"/>
</dbReference>
<proteinExistence type="predicted"/>
<organism evidence="2 3">
    <name type="scientific">Luedemannella flava</name>
    <dbReference type="NCBI Taxonomy" id="349316"/>
    <lineage>
        <taxon>Bacteria</taxon>
        <taxon>Bacillati</taxon>
        <taxon>Actinomycetota</taxon>
        <taxon>Actinomycetes</taxon>
        <taxon>Micromonosporales</taxon>
        <taxon>Micromonosporaceae</taxon>
        <taxon>Luedemannella</taxon>
    </lineage>
</organism>
<feature type="compositionally biased region" description="Low complexity" evidence="1">
    <location>
        <begin position="43"/>
        <end position="52"/>
    </location>
</feature>
<dbReference type="Proteomes" id="UP001500218">
    <property type="component" value="Unassembled WGS sequence"/>
</dbReference>
<dbReference type="EMBL" id="BAAALT010000028">
    <property type="protein sequence ID" value="GAA1791199.1"/>
    <property type="molecule type" value="Genomic_DNA"/>
</dbReference>
<name>A0ABP4XT99_9ACTN</name>